<keyword evidence="5 11" id="KW-0812">Transmembrane</keyword>
<dbReference type="EMBL" id="FNOM01000007">
    <property type="protein sequence ID" value="SDX33196.1"/>
    <property type="molecule type" value="Genomic_DNA"/>
</dbReference>
<evidence type="ECO:0000256" key="2">
    <source>
        <dbReference type="ARBA" id="ARBA00022448"/>
    </source>
</evidence>
<dbReference type="InterPro" id="IPR000515">
    <property type="entry name" value="MetI-like"/>
</dbReference>
<keyword evidence="9 11" id="KW-0472">Membrane</keyword>
<evidence type="ECO:0000259" key="12">
    <source>
        <dbReference type="PROSITE" id="PS50928"/>
    </source>
</evidence>
<dbReference type="PANTHER" id="PTHR43163">
    <property type="entry name" value="DIPEPTIDE TRANSPORT SYSTEM PERMEASE PROTEIN DPPB-RELATED"/>
    <property type="match status" value="1"/>
</dbReference>
<dbReference type="PROSITE" id="PS50928">
    <property type="entry name" value="ABC_TM1"/>
    <property type="match status" value="1"/>
</dbReference>
<keyword evidence="2 11" id="KW-0813">Transport</keyword>
<proteinExistence type="inferred from homology"/>
<gene>
    <name evidence="13" type="ORF">SAMN04488238_107135</name>
</gene>
<evidence type="ECO:0000313" key="14">
    <source>
        <dbReference type="Proteomes" id="UP000198539"/>
    </source>
</evidence>
<feature type="transmembrane region" description="Helical" evidence="11">
    <location>
        <begin position="178"/>
        <end position="196"/>
    </location>
</feature>
<dbReference type="GO" id="GO:0005886">
    <property type="term" value="C:plasma membrane"/>
    <property type="evidence" value="ECO:0007669"/>
    <property type="project" value="UniProtKB-SubCell"/>
</dbReference>
<dbReference type="Gene3D" id="1.10.3720.10">
    <property type="entry name" value="MetI-like"/>
    <property type="match status" value="1"/>
</dbReference>
<evidence type="ECO:0000256" key="6">
    <source>
        <dbReference type="ARBA" id="ARBA00022989"/>
    </source>
</evidence>
<feature type="transmembrane region" description="Helical" evidence="11">
    <location>
        <begin position="231"/>
        <end position="252"/>
    </location>
</feature>
<evidence type="ECO:0000256" key="5">
    <source>
        <dbReference type="ARBA" id="ARBA00022692"/>
    </source>
</evidence>
<dbReference type="CDD" id="cd06261">
    <property type="entry name" value="TM_PBP2"/>
    <property type="match status" value="1"/>
</dbReference>
<evidence type="ECO:0000256" key="4">
    <source>
        <dbReference type="ARBA" id="ARBA00022596"/>
    </source>
</evidence>
<dbReference type="Pfam" id="PF19300">
    <property type="entry name" value="BPD_transp_1_N"/>
    <property type="match status" value="1"/>
</dbReference>
<dbReference type="STRING" id="564137.SAMN04488238_107135"/>
<evidence type="ECO:0000256" key="9">
    <source>
        <dbReference type="ARBA" id="ARBA00023136"/>
    </source>
</evidence>
<keyword evidence="14" id="KW-1185">Reference proteome</keyword>
<evidence type="ECO:0000256" key="11">
    <source>
        <dbReference type="RuleBase" id="RU363032"/>
    </source>
</evidence>
<evidence type="ECO:0000313" key="13">
    <source>
        <dbReference type="EMBL" id="SDX33196.1"/>
    </source>
</evidence>
<evidence type="ECO:0000256" key="8">
    <source>
        <dbReference type="ARBA" id="ARBA00023112"/>
    </source>
</evidence>
<name>A0A1H3AU28_9RHOB</name>
<dbReference type="AlphaFoldDB" id="A0A1H3AU28"/>
<dbReference type="PANTHER" id="PTHR43163:SF6">
    <property type="entry name" value="DIPEPTIDE TRANSPORT SYSTEM PERMEASE PROTEIN DPPB-RELATED"/>
    <property type="match status" value="1"/>
</dbReference>
<evidence type="ECO:0000256" key="1">
    <source>
        <dbReference type="ARBA" id="ARBA00004651"/>
    </source>
</evidence>
<evidence type="ECO:0000256" key="10">
    <source>
        <dbReference type="ARBA" id="ARBA00024202"/>
    </source>
</evidence>
<feature type="domain" description="ABC transmembrane type-1" evidence="12">
    <location>
        <begin position="99"/>
        <end position="300"/>
    </location>
</feature>
<dbReference type="Pfam" id="PF00528">
    <property type="entry name" value="BPD_transp_1"/>
    <property type="match status" value="1"/>
</dbReference>
<keyword evidence="7" id="KW-0406">Ion transport</keyword>
<accession>A0A1H3AU28</accession>
<reference evidence="13 14" key="1">
    <citation type="submission" date="2016-10" db="EMBL/GenBank/DDBJ databases">
        <authorList>
            <person name="de Groot N.N."/>
        </authorList>
    </citation>
    <scope>NUCLEOTIDE SEQUENCE [LARGE SCALE GENOMIC DNA]</scope>
    <source>
        <strain evidence="13 14">CGMCC 1.8894</strain>
    </source>
</reference>
<keyword evidence="6 11" id="KW-1133">Transmembrane helix</keyword>
<protein>
    <submittedName>
        <fullName evidence="13">Oligopeptide transport system permease protein</fullName>
    </submittedName>
</protein>
<evidence type="ECO:0000256" key="3">
    <source>
        <dbReference type="ARBA" id="ARBA00022475"/>
    </source>
</evidence>
<feature type="transmembrane region" description="Helical" evidence="11">
    <location>
        <begin position="12"/>
        <end position="30"/>
    </location>
</feature>
<dbReference type="GO" id="GO:0015099">
    <property type="term" value="F:nickel cation transmembrane transporter activity"/>
    <property type="evidence" value="ECO:0007669"/>
    <property type="project" value="InterPro"/>
</dbReference>
<dbReference type="SUPFAM" id="SSF161098">
    <property type="entry name" value="MetI-like"/>
    <property type="match status" value="1"/>
</dbReference>
<keyword evidence="8" id="KW-0921">Nickel transport</keyword>
<comment type="similarity">
    <text evidence="10">Belongs to the binding-protein-dependent transport system permease family. OppBC subfamily.</text>
</comment>
<keyword evidence="4" id="KW-0533">Nickel</keyword>
<dbReference type="OrthoDB" id="9807402at2"/>
<dbReference type="RefSeq" id="WP_092890325.1">
    <property type="nucleotide sequence ID" value="NZ_CP061498.1"/>
</dbReference>
<organism evidence="13 14">
    <name type="scientific">Roseicitreum antarcticum</name>
    <dbReference type="NCBI Taxonomy" id="564137"/>
    <lineage>
        <taxon>Bacteria</taxon>
        <taxon>Pseudomonadati</taxon>
        <taxon>Pseudomonadota</taxon>
        <taxon>Alphaproteobacteria</taxon>
        <taxon>Rhodobacterales</taxon>
        <taxon>Paracoccaceae</taxon>
        <taxon>Roseicitreum</taxon>
    </lineage>
</organism>
<evidence type="ECO:0000256" key="7">
    <source>
        <dbReference type="ARBA" id="ARBA00023065"/>
    </source>
</evidence>
<dbReference type="InterPro" id="IPR050045">
    <property type="entry name" value="Opp2B"/>
</dbReference>
<feature type="transmembrane region" description="Helical" evidence="11">
    <location>
        <begin position="282"/>
        <end position="303"/>
    </location>
</feature>
<keyword evidence="3" id="KW-1003">Cell membrane</keyword>
<sequence length="311" mass="33583">MGRYVLGRLVQLVPVLILVSLIVFSVMRLLPGDPALLMLSGAEGGAITPERLNVLREQMGLNEPLTTQYLSFVIGAAQGDLGNSIRFQVPVIDLILDRFGSTLELAVAGLFLAIAIGMPLGMIAAARQGGWIDTLCMTMSYIGSSMPVYWLGLLLVLVFSFTLRWLPSAGGGSFEALILPAFTLGLLSAGVLARLIRSSMIEVGTEDYMRTARAKGLFPRLIILRHGLKNAMIPVLTMMGLQFGALLAGTVVTETVFSRPGLGRLIVDSILSKDYPLVQGSILFLAVVYLLVNLAVDIAYAWLDPRIRYGN</sequence>
<feature type="transmembrane region" description="Helical" evidence="11">
    <location>
        <begin position="105"/>
        <end position="126"/>
    </location>
</feature>
<dbReference type="InterPro" id="IPR035906">
    <property type="entry name" value="MetI-like_sf"/>
</dbReference>
<comment type="subcellular location">
    <subcellularLocation>
        <location evidence="1 11">Cell membrane</location>
        <topology evidence="1 11">Multi-pass membrane protein</topology>
    </subcellularLocation>
</comment>
<dbReference type="InterPro" id="IPR045621">
    <property type="entry name" value="BPD_transp_1_N"/>
</dbReference>
<dbReference type="NCBIfam" id="NF045470">
    <property type="entry name" value="Opp2B"/>
    <property type="match status" value="1"/>
</dbReference>
<feature type="transmembrane region" description="Helical" evidence="11">
    <location>
        <begin position="147"/>
        <end position="166"/>
    </location>
</feature>
<dbReference type="Proteomes" id="UP000198539">
    <property type="component" value="Unassembled WGS sequence"/>
</dbReference>